<dbReference type="AlphaFoldDB" id="A0A3B0U5Y8"/>
<keyword evidence="1" id="KW-1133">Transmembrane helix</keyword>
<gene>
    <name evidence="2" type="ORF">MNBD_BACTEROID04-1464</name>
</gene>
<keyword evidence="1" id="KW-0472">Membrane</keyword>
<sequence>MKKFLSLIYSTRLMATLFLVFAIAMGVGTFIENDFGTETAKALIYNAWWFEGIMILFAINFFGNIFKYKLYKKEKLVVLLFHTSFFLILLGAGITRYISYEGIMPIKEGEVS</sequence>
<feature type="transmembrane region" description="Helical" evidence="1">
    <location>
        <begin position="43"/>
        <end position="64"/>
    </location>
</feature>
<dbReference type="EMBL" id="UOER01000496">
    <property type="protein sequence ID" value="VAW25748.1"/>
    <property type="molecule type" value="Genomic_DNA"/>
</dbReference>
<keyword evidence="1" id="KW-0812">Transmembrane</keyword>
<feature type="transmembrane region" description="Helical" evidence="1">
    <location>
        <begin position="12"/>
        <end position="31"/>
    </location>
</feature>
<reference evidence="2" key="1">
    <citation type="submission" date="2018-06" db="EMBL/GenBank/DDBJ databases">
        <authorList>
            <person name="Zhirakovskaya E."/>
        </authorList>
    </citation>
    <scope>NUCLEOTIDE SEQUENCE</scope>
</reference>
<accession>A0A3B0U5Y8</accession>
<evidence type="ECO:0000313" key="2">
    <source>
        <dbReference type="EMBL" id="VAW25748.1"/>
    </source>
</evidence>
<proteinExistence type="predicted"/>
<evidence type="ECO:0000256" key="1">
    <source>
        <dbReference type="SAM" id="Phobius"/>
    </source>
</evidence>
<organism evidence="2">
    <name type="scientific">hydrothermal vent metagenome</name>
    <dbReference type="NCBI Taxonomy" id="652676"/>
    <lineage>
        <taxon>unclassified sequences</taxon>
        <taxon>metagenomes</taxon>
        <taxon>ecological metagenomes</taxon>
    </lineage>
</organism>
<name>A0A3B0U5Y8_9ZZZZ</name>
<protein>
    <submittedName>
        <fullName evidence="2">Cytochrome C-type biogenesis protein</fullName>
    </submittedName>
</protein>
<feature type="non-terminal residue" evidence="2">
    <location>
        <position position="112"/>
    </location>
</feature>
<feature type="transmembrane region" description="Helical" evidence="1">
    <location>
        <begin position="76"/>
        <end position="98"/>
    </location>
</feature>